<dbReference type="EMBL" id="UINC01002781">
    <property type="protein sequence ID" value="SVA00244.1"/>
    <property type="molecule type" value="Genomic_DNA"/>
</dbReference>
<proteinExistence type="predicted"/>
<evidence type="ECO:0000313" key="1">
    <source>
        <dbReference type="EMBL" id="SVA00244.1"/>
    </source>
</evidence>
<organism evidence="1">
    <name type="scientific">marine metagenome</name>
    <dbReference type="NCBI Taxonomy" id="408172"/>
    <lineage>
        <taxon>unclassified sequences</taxon>
        <taxon>metagenomes</taxon>
        <taxon>ecological metagenomes</taxon>
    </lineage>
</organism>
<gene>
    <name evidence="1" type="ORF">METZ01_LOCUS53098</name>
</gene>
<dbReference type="AlphaFoldDB" id="A0A381S9T1"/>
<reference evidence="1" key="1">
    <citation type="submission" date="2018-05" db="EMBL/GenBank/DDBJ databases">
        <authorList>
            <person name="Lanie J.A."/>
            <person name="Ng W.-L."/>
            <person name="Kazmierczak K.M."/>
            <person name="Andrzejewski T.M."/>
            <person name="Davidsen T.M."/>
            <person name="Wayne K.J."/>
            <person name="Tettelin H."/>
            <person name="Glass J.I."/>
            <person name="Rusch D."/>
            <person name="Podicherti R."/>
            <person name="Tsui H.-C.T."/>
            <person name="Winkler M.E."/>
        </authorList>
    </citation>
    <scope>NUCLEOTIDE SEQUENCE</scope>
</reference>
<sequence length="39" mass="4526">MTLCDTSTRPEQEDFKAISVAKGLRAALNWRDVRFKELE</sequence>
<protein>
    <submittedName>
        <fullName evidence="1">Uncharacterized protein</fullName>
    </submittedName>
</protein>
<name>A0A381S9T1_9ZZZZ</name>
<accession>A0A381S9T1</accession>